<dbReference type="GO" id="GO:0010628">
    <property type="term" value="P:positive regulation of gene expression"/>
    <property type="evidence" value="ECO:0007669"/>
    <property type="project" value="Ensembl"/>
</dbReference>
<dbReference type="SMART" id="SM00608">
    <property type="entry name" value="ACR"/>
    <property type="match status" value="1"/>
</dbReference>
<comment type="function">
    <text evidence="13">Sperm surface membrane protein that may be involved in sperm-egg plasma membrane adhesion and fusion during fertilization. Could have a direct role in sperm-zona binding or migration of sperm from the uterus into the oviduct. Interactions with egg membrane could be mediated via binding between its disintegrin-like domain to one or more integrins receptors on the egg. This is a non catalytic metalloprotease-like protein.</text>
</comment>
<keyword evidence="6 20" id="KW-0812">Transmembrane</keyword>
<dbReference type="Gene3D" id="3.40.390.10">
    <property type="entry name" value="Collagenase (Catalytic Domain)"/>
    <property type="match status" value="1"/>
</dbReference>
<evidence type="ECO:0000256" key="11">
    <source>
        <dbReference type="ARBA" id="ARBA00023157"/>
    </source>
</evidence>
<dbReference type="PANTHER" id="PTHR11905:SF108">
    <property type="entry name" value="DISINTEGRIN AND METALLOPROTEINASE DOMAIN-CONTAINING PROTEIN 2"/>
    <property type="match status" value="1"/>
</dbReference>
<sequence length="730" mass="81382">MWRTLLLLGGLCELPTGVNSEQLHVQVTIPEKIRSITSGDYESQVSYNIIIERKTYTLNLVQKPFLPKNFKIYSYDSAGIVEILEQQFQNFCYYQGHVEGYPNSLVIVSTCTGLRGLLQFGNVSYGIEPLESSIGFEHVIYQLEHKNIGSSLYAEKEIELRNLPYKIQLMQTQPELFHFIEMHVIVEKQLYNHIGSDAAIVTQKIFQLIGLVNAIFTSFNLTVILSSLEFWIDENKIATTGDANELLHRFLEWKQSYLVLRSHDIAFLLVYRETSNYVGATFQGKMCDKNYSGGVAMHPRAISLESLAIVLAQLLSFSMGIAYDDVTKCRCPGSICIMNPEAIHSSGVKVFSNCSMEDFGNFISSQKSQCLQNQPQLQLSYRQAAKCGNGQVEPGEICDCGPSKKCSYETPCCNPATCGLKPGSVCANGPCCENCKFKAKGQVCRAASGECDVAEYCNGTSGECQANFFVLNGHPCGKNKWICMDGECQNGEQQCLDLFGRDSGFGSSECFEELNSKNDISGNCGSTSAGYTACAPGDLKCGKLICKYESDIVIKIEYATIIYANVSGQMCVSVDFPSNRQESSKMWVGEGTVCGTKKVCMNKRCVAITNLGYDCTPRTCNYHGVCNNKKNCHCDPKYLPPNCKSLDNSWPGGSINSGNHRMETIPERPYIENTYHPQPTRWPFFLIIPVYIILCVLIAILVKIRLQRSKRTTKKYPSDDQLESESEHKE</sequence>
<dbReference type="InterPro" id="IPR001762">
    <property type="entry name" value="Disintegrin_dom"/>
</dbReference>
<keyword evidence="7 21" id="KW-0732">Signal</keyword>
<protein>
    <recommendedName>
        <fullName evidence="3">Disintegrin and metalloproteinase domain-containing protein 2</fullName>
    </recommendedName>
    <alternativeName>
        <fullName evidence="14">Fertilin subunit beta</fullName>
    </alternativeName>
    <alternativeName>
        <fullName evidence="16">PH-30</fullName>
    </alternativeName>
    <alternativeName>
        <fullName evidence="15">PH30-beta</fullName>
    </alternativeName>
</protein>
<evidence type="ECO:0000256" key="9">
    <source>
        <dbReference type="ARBA" id="ARBA00022989"/>
    </source>
</evidence>
<comment type="subcellular location">
    <subcellularLocation>
        <location evidence="1">Membrane</location>
        <topology evidence="1">Single-pass type I membrane protein</topology>
    </subcellularLocation>
</comment>
<proteinExistence type="predicted"/>
<evidence type="ECO:0000313" key="25">
    <source>
        <dbReference type="Ensembl" id="ENSJJAP00000021339.1"/>
    </source>
</evidence>
<dbReference type="GO" id="GO:0008542">
    <property type="term" value="P:visual learning"/>
    <property type="evidence" value="ECO:0007669"/>
    <property type="project" value="Ensembl"/>
</dbReference>
<dbReference type="GO" id="GO:0010467">
    <property type="term" value="P:gene expression"/>
    <property type="evidence" value="ECO:0007669"/>
    <property type="project" value="Ensembl"/>
</dbReference>
<dbReference type="AlphaFoldDB" id="A0A8C5LD41"/>
<dbReference type="GO" id="GO:0006508">
    <property type="term" value="P:proteolysis"/>
    <property type="evidence" value="ECO:0007669"/>
    <property type="project" value="InterPro"/>
</dbReference>
<evidence type="ECO:0000256" key="19">
    <source>
        <dbReference type="PROSITE-ProRule" id="PRU00276"/>
    </source>
</evidence>
<name>A0A8C5LD41_JACJA</name>
<dbReference type="Proteomes" id="UP000694385">
    <property type="component" value="Unassembled WGS sequence"/>
</dbReference>
<dbReference type="InterPro" id="IPR006586">
    <property type="entry name" value="ADAM_Cys-rich"/>
</dbReference>
<evidence type="ECO:0000256" key="3">
    <source>
        <dbReference type="ARBA" id="ARBA00020159"/>
    </source>
</evidence>
<reference evidence="25" key="2">
    <citation type="submission" date="2025-09" db="UniProtKB">
        <authorList>
            <consortium name="Ensembl"/>
        </authorList>
    </citation>
    <scope>IDENTIFICATION</scope>
</reference>
<dbReference type="InterPro" id="IPR024079">
    <property type="entry name" value="MetalloPept_cat_dom_sf"/>
</dbReference>
<dbReference type="Pfam" id="PF01562">
    <property type="entry name" value="Pep_M12B_propep"/>
    <property type="match status" value="1"/>
</dbReference>
<dbReference type="InterPro" id="IPR036436">
    <property type="entry name" value="Disintegrin_dom_sf"/>
</dbReference>
<evidence type="ECO:0000256" key="5">
    <source>
        <dbReference type="ARBA" id="ARBA00022553"/>
    </source>
</evidence>
<dbReference type="OrthoDB" id="5951731at2759"/>
<feature type="domain" description="Peptidase M12B" evidence="24">
    <location>
        <begin position="178"/>
        <end position="375"/>
    </location>
</feature>
<dbReference type="Gene3D" id="4.10.70.10">
    <property type="entry name" value="Disintegrin domain"/>
    <property type="match status" value="1"/>
</dbReference>
<evidence type="ECO:0000256" key="2">
    <source>
        <dbReference type="ARBA" id="ARBA00011609"/>
    </source>
</evidence>
<evidence type="ECO:0000256" key="15">
    <source>
        <dbReference type="ARBA" id="ARBA00031933"/>
    </source>
</evidence>
<dbReference type="PRINTS" id="PR00289">
    <property type="entry name" value="DISINTEGRIN"/>
</dbReference>
<evidence type="ECO:0000256" key="16">
    <source>
        <dbReference type="ARBA" id="ARBA00032022"/>
    </source>
</evidence>
<dbReference type="SMART" id="SM00050">
    <property type="entry name" value="DISIN"/>
    <property type="match status" value="1"/>
</dbReference>
<dbReference type="GO" id="GO:0005886">
    <property type="term" value="C:plasma membrane"/>
    <property type="evidence" value="ECO:0007669"/>
    <property type="project" value="TreeGrafter"/>
</dbReference>
<keyword evidence="8" id="KW-0130">Cell adhesion</keyword>
<evidence type="ECO:0000256" key="13">
    <source>
        <dbReference type="ARBA" id="ARBA00025231"/>
    </source>
</evidence>
<evidence type="ECO:0000256" key="10">
    <source>
        <dbReference type="ARBA" id="ARBA00023136"/>
    </source>
</evidence>
<dbReference type="GeneID" id="101605551"/>
<organism evidence="25 26">
    <name type="scientific">Jaculus jaculus</name>
    <name type="common">Lesser Egyptian jerboa</name>
    <dbReference type="NCBI Taxonomy" id="51337"/>
    <lineage>
        <taxon>Eukaryota</taxon>
        <taxon>Metazoa</taxon>
        <taxon>Chordata</taxon>
        <taxon>Craniata</taxon>
        <taxon>Vertebrata</taxon>
        <taxon>Euteleostomi</taxon>
        <taxon>Mammalia</taxon>
        <taxon>Eutheria</taxon>
        <taxon>Euarchontoglires</taxon>
        <taxon>Glires</taxon>
        <taxon>Rodentia</taxon>
        <taxon>Myomorpha</taxon>
        <taxon>Dipodoidea</taxon>
        <taxon>Dipodidae</taxon>
        <taxon>Dipodinae</taxon>
        <taxon>Jaculus</taxon>
    </lineage>
</organism>
<keyword evidence="12" id="KW-0325">Glycoprotein</keyword>
<dbReference type="InterPro" id="IPR000742">
    <property type="entry name" value="EGF"/>
</dbReference>
<dbReference type="Pfam" id="PF00200">
    <property type="entry name" value="Disintegrin"/>
    <property type="match status" value="1"/>
</dbReference>
<keyword evidence="11 18" id="KW-1015">Disulfide bond</keyword>
<evidence type="ECO:0000256" key="8">
    <source>
        <dbReference type="ARBA" id="ARBA00022889"/>
    </source>
</evidence>
<evidence type="ECO:0000313" key="26">
    <source>
        <dbReference type="Proteomes" id="UP000694385"/>
    </source>
</evidence>
<dbReference type="FunFam" id="4.10.70.10:FF:000001">
    <property type="entry name" value="Disintegrin and metalloproteinase domain-containing protein 22"/>
    <property type="match status" value="1"/>
</dbReference>
<feature type="domain" description="Disintegrin" evidence="23">
    <location>
        <begin position="384"/>
        <end position="472"/>
    </location>
</feature>
<keyword evidence="5" id="KW-0597">Phosphoprotein</keyword>
<keyword evidence="9 20" id="KW-1133">Transmembrane helix</keyword>
<dbReference type="PROSITE" id="PS00427">
    <property type="entry name" value="DISINTEGRIN_1"/>
    <property type="match status" value="1"/>
</dbReference>
<dbReference type="PANTHER" id="PTHR11905">
    <property type="entry name" value="ADAM A DISINTEGRIN AND METALLOPROTEASE DOMAIN"/>
    <property type="match status" value="1"/>
</dbReference>
<feature type="transmembrane region" description="Helical" evidence="20">
    <location>
        <begin position="682"/>
        <end position="702"/>
    </location>
</feature>
<dbReference type="GO" id="GO:0008584">
    <property type="term" value="P:male gonad development"/>
    <property type="evidence" value="ECO:0007669"/>
    <property type="project" value="TreeGrafter"/>
</dbReference>
<feature type="disulfide bond" evidence="19">
    <location>
        <begin position="331"/>
        <end position="336"/>
    </location>
</feature>
<evidence type="ECO:0000256" key="21">
    <source>
        <dbReference type="SAM" id="SignalP"/>
    </source>
</evidence>
<evidence type="ECO:0000256" key="20">
    <source>
        <dbReference type="SAM" id="Phobius"/>
    </source>
</evidence>
<reference evidence="25" key="1">
    <citation type="submission" date="2025-08" db="UniProtKB">
        <authorList>
            <consortium name="Ensembl"/>
        </authorList>
    </citation>
    <scope>IDENTIFICATION</scope>
</reference>
<dbReference type="FunFam" id="3.40.390.10:FF:000033">
    <property type="entry name" value="A disintegrin and metallopeptidase domain 18"/>
    <property type="match status" value="1"/>
</dbReference>
<dbReference type="Ensembl" id="ENSJJAT00000027891.1">
    <property type="protein sequence ID" value="ENSJJAP00000021339.1"/>
    <property type="gene ID" value="ENSJJAG00000021729.1"/>
</dbReference>
<feature type="disulfide bond" evidence="18">
    <location>
        <begin position="634"/>
        <end position="643"/>
    </location>
</feature>
<gene>
    <name evidence="25" type="primary">LOC101605551</name>
</gene>
<dbReference type="InterPro" id="IPR002870">
    <property type="entry name" value="Peptidase_M12B_N"/>
</dbReference>
<evidence type="ECO:0000256" key="14">
    <source>
        <dbReference type="ARBA" id="ARBA00030994"/>
    </source>
</evidence>
<accession>A0A8C5LD41</accession>
<dbReference type="PROSITE" id="PS50026">
    <property type="entry name" value="EGF_3"/>
    <property type="match status" value="1"/>
</dbReference>
<dbReference type="InterPro" id="IPR001590">
    <property type="entry name" value="Peptidase_M12B"/>
</dbReference>
<dbReference type="OMA" id="NHMGADT"/>
<dbReference type="PROSITE" id="PS50215">
    <property type="entry name" value="ADAM_MEPRO"/>
    <property type="match status" value="1"/>
</dbReference>
<feature type="domain" description="EGF-like" evidence="22">
    <location>
        <begin position="611"/>
        <end position="644"/>
    </location>
</feature>
<evidence type="ECO:0000256" key="17">
    <source>
        <dbReference type="PROSITE-ProRule" id="PRU00068"/>
    </source>
</evidence>
<evidence type="ECO:0000256" key="1">
    <source>
        <dbReference type="ARBA" id="ARBA00004479"/>
    </source>
</evidence>
<dbReference type="GO" id="GO:0004222">
    <property type="term" value="F:metalloendopeptidase activity"/>
    <property type="evidence" value="ECO:0007669"/>
    <property type="project" value="InterPro"/>
</dbReference>
<evidence type="ECO:0000256" key="7">
    <source>
        <dbReference type="ARBA" id="ARBA00022729"/>
    </source>
</evidence>
<keyword evidence="4 18" id="KW-0245">EGF-like domain</keyword>
<dbReference type="CDD" id="cd04269">
    <property type="entry name" value="ZnMc_adamalysin_II_like"/>
    <property type="match status" value="1"/>
</dbReference>
<dbReference type="SUPFAM" id="SSF55486">
    <property type="entry name" value="Metalloproteases ('zincins'), catalytic domain"/>
    <property type="match status" value="1"/>
</dbReference>
<dbReference type="GO" id="GO:0009986">
    <property type="term" value="C:cell surface"/>
    <property type="evidence" value="ECO:0007669"/>
    <property type="project" value="Ensembl"/>
</dbReference>
<keyword evidence="26" id="KW-1185">Reference proteome</keyword>
<evidence type="ECO:0000256" key="12">
    <source>
        <dbReference type="ARBA" id="ARBA00023180"/>
    </source>
</evidence>
<dbReference type="InterPro" id="IPR034027">
    <property type="entry name" value="Reprolysin_adamalysin"/>
</dbReference>
<dbReference type="Pfam" id="PF08516">
    <property type="entry name" value="ADAM_CR"/>
    <property type="match status" value="1"/>
</dbReference>
<dbReference type="Pfam" id="PF01421">
    <property type="entry name" value="Reprolysin"/>
    <property type="match status" value="1"/>
</dbReference>
<dbReference type="GO" id="GO:0007155">
    <property type="term" value="P:cell adhesion"/>
    <property type="evidence" value="ECO:0007669"/>
    <property type="project" value="UniProtKB-KW"/>
</dbReference>
<dbReference type="GeneTree" id="ENSGT00940000161961"/>
<dbReference type="InterPro" id="IPR018358">
    <property type="entry name" value="Disintegrin_CS"/>
</dbReference>
<evidence type="ECO:0000259" key="24">
    <source>
        <dbReference type="PROSITE" id="PS50215"/>
    </source>
</evidence>
<dbReference type="GO" id="GO:0007339">
    <property type="term" value="P:binding of sperm to zona pellucida"/>
    <property type="evidence" value="ECO:0007669"/>
    <property type="project" value="TreeGrafter"/>
</dbReference>
<evidence type="ECO:0000256" key="4">
    <source>
        <dbReference type="ARBA" id="ARBA00022536"/>
    </source>
</evidence>
<evidence type="ECO:0000256" key="6">
    <source>
        <dbReference type="ARBA" id="ARBA00022692"/>
    </source>
</evidence>
<evidence type="ECO:0000259" key="23">
    <source>
        <dbReference type="PROSITE" id="PS50214"/>
    </source>
</evidence>
<dbReference type="GO" id="GO:0032991">
    <property type="term" value="C:protein-containing complex"/>
    <property type="evidence" value="ECO:0007669"/>
    <property type="project" value="Ensembl"/>
</dbReference>
<dbReference type="PROSITE" id="PS50214">
    <property type="entry name" value="DISINTEGRIN_2"/>
    <property type="match status" value="1"/>
</dbReference>
<evidence type="ECO:0000259" key="22">
    <source>
        <dbReference type="PROSITE" id="PS50026"/>
    </source>
</evidence>
<feature type="chain" id="PRO_5034236916" description="Disintegrin and metalloproteinase domain-containing protein 2" evidence="21">
    <location>
        <begin position="21"/>
        <end position="730"/>
    </location>
</feature>
<comment type="subunit">
    <text evidence="2">Heterodimer with ADAM1/fertilin subunit alpha.</text>
</comment>
<dbReference type="SUPFAM" id="SSF57552">
    <property type="entry name" value="Blood coagulation inhibitor (disintegrin)"/>
    <property type="match status" value="1"/>
</dbReference>
<feature type="disulfide bond" evidence="17">
    <location>
        <begin position="444"/>
        <end position="464"/>
    </location>
</feature>
<feature type="signal peptide" evidence="21">
    <location>
        <begin position="1"/>
        <end position="20"/>
    </location>
</feature>
<dbReference type="GO" id="GO:0030534">
    <property type="term" value="P:adult behavior"/>
    <property type="evidence" value="ECO:0007669"/>
    <property type="project" value="Ensembl"/>
</dbReference>
<keyword evidence="10 20" id="KW-0472">Membrane</keyword>
<evidence type="ECO:0000256" key="18">
    <source>
        <dbReference type="PROSITE-ProRule" id="PRU00076"/>
    </source>
</evidence>
<comment type="caution">
    <text evidence="18">Lacks conserved residue(s) required for the propagation of feature annotation.</text>
</comment>